<reference evidence="3" key="2">
    <citation type="submission" date="2008-07" db="EMBL/GenBank/DDBJ databases">
        <authorList>
            <person name="Genoscope - CEA"/>
        </authorList>
    </citation>
    <scope>NUCLEOTIDE SEQUENCE</scope>
    <source>
        <strain evidence="3">S mat+</strain>
    </source>
</reference>
<name>B2ADF0_PODAN</name>
<dbReference type="STRING" id="515849.B2ADF0"/>
<dbReference type="OrthoDB" id="4088568at2759"/>
<dbReference type="EMBL" id="CU633454">
    <property type="protein sequence ID" value="CAP61465.1"/>
    <property type="molecule type" value="Genomic_DNA"/>
</dbReference>
<feature type="compositionally biased region" description="Low complexity" evidence="2">
    <location>
        <begin position="490"/>
        <end position="503"/>
    </location>
</feature>
<evidence type="ECO:0000313" key="4">
    <source>
        <dbReference type="EMBL" id="CDP27819.1"/>
    </source>
</evidence>
<dbReference type="KEGG" id="pan:PODANSg705"/>
<dbReference type="AlphaFoldDB" id="B2ADF0"/>
<reference evidence="3 5" key="1">
    <citation type="journal article" date="2008" name="Genome Biol.">
        <title>The genome sequence of the model ascomycete fungus Podospora anserina.</title>
        <authorList>
            <person name="Espagne E."/>
            <person name="Lespinet O."/>
            <person name="Malagnac F."/>
            <person name="Da Silva C."/>
            <person name="Jaillon O."/>
            <person name="Porcel B.M."/>
            <person name="Couloux A."/>
            <person name="Aury J.-M."/>
            <person name="Segurens B."/>
            <person name="Poulain J."/>
            <person name="Anthouard V."/>
            <person name="Grossetete S."/>
            <person name="Khalili H."/>
            <person name="Coppin E."/>
            <person name="Dequard-Chablat M."/>
            <person name="Picard M."/>
            <person name="Contamine V."/>
            <person name="Arnaise S."/>
            <person name="Bourdais A."/>
            <person name="Berteaux-Lecellier V."/>
            <person name="Gautheret D."/>
            <person name="de Vries R.P."/>
            <person name="Battaglia E."/>
            <person name="Coutinho P.M."/>
            <person name="Danchin E.G.J."/>
            <person name="Henrissat B."/>
            <person name="El Khoury R."/>
            <person name="Sainsard-Chanet A."/>
            <person name="Boivin A."/>
            <person name="Pinan-Lucarre B."/>
            <person name="Sellem C.H."/>
            <person name="Debuchy R."/>
            <person name="Wincker P."/>
            <person name="Weissenbach J."/>
            <person name="Silar P."/>
        </authorList>
    </citation>
    <scope>NUCLEOTIDE SEQUENCE [LARGE SCALE GENOMIC DNA]</scope>
    <source>
        <strain evidence="5">S / ATCC MYA-4624 / DSM 980 / FGSC 10383</strain>
        <strain evidence="3">S mat+</strain>
    </source>
</reference>
<feature type="region of interest" description="Disordered" evidence="2">
    <location>
        <begin position="570"/>
        <end position="592"/>
    </location>
</feature>
<dbReference type="EMBL" id="FO904939">
    <property type="protein sequence ID" value="CDP27819.1"/>
    <property type="molecule type" value="Genomic_DNA"/>
</dbReference>
<accession>B2ADF0</accession>
<sequence>MATSPYPNSDPPQPPPPPRDTDTDTDTGTGTGTGTDDTTDNTMGIVDVVGSSPPGDDIRCCCGREDCVYLRHNCSVLLSVERDVHAAAKMGQTALTQEPDPELELELELDLYFPSRTLTWSLQTLLARHEAYMASAERDRAELNARIEQLEAENAELERKNREVNHDNHNLRDELDHLNDTVKDADTKIEFLERTLRDAQREVRRLESAAQRAASLERQIELLEEEQATLQAAVITTKDEARTAIHRWKQAEKGLSDLQAQLERMEKEAREDRERHVEVISRMERQRLMEKELNTAAGRLKGAAAVRSMTDSKNSGNVVSHFVRDLLQDNANLQLGMAELREMLVNSNDEIQMLREQLLCHQPAPPLNDFEREPETPAEETPQAGTSPQSLRAELEGHEQPPPRITQQLHIHHHYHVTHKQELKRMRKKRQGISSGTFTPPKMYSAPSSPVTSSIRWHRGPVNGNHEPPTPSEHHWSRQDDENPSEFGHSSEISSPRSSNNRNSVFDRMVDVSYPTSPTTSLDPTSPAWKTAHRKRTSEWSMFPIDASSTWNGPPPTNPHPLTNFVRCGERSPSTPRRVQDDGTQTYSDAGSTDAGDLISPHSKHFDSQVLQRPGGRLRRVTSQESIMSLSNGMDIHTLQARPSQLALKPLGLSAAGTNLSEVIASPTLTSGSSDGKRGSVFLMGNLANQVRQPANRTVSTPTRSGNERLHPGIRRTPSALGRLVSWRPWGGNTAPTSPVATPPPPPPTLIATSTAIPAFGLAVTSPTVSVSSVPKSPEGSVSSSGTFRGTGINQKGVIPGFNEYWAKHQVLRRPTSKVCLEGDRLGAVEEGLREALEPMVEE</sequence>
<feature type="region of interest" description="Disordered" evidence="2">
    <location>
        <begin position="692"/>
        <end position="715"/>
    </location>
</feature>
<feature type="region of interest" description="Disordered" evidence="2">
    <location>
        <begin position="363"/>
        <end position="401"/>
    </location>
</feature>
<dbReference type="Proteomes" id="UP000001197">
    <property type="component" value="Chromosome 4"/>
</dbReference>
<organism evidence="3">
    <name type="scientific">Podospora anserina (strain S / ATCC MYA-4624 / DSM 980 / FGSC 10383)</name>
    <name type="common">Pleurage anserina</name>
    <dbReference type="NCBI Taxonomy" id="515849"/>
    <lineage>
        <taxon>Eukaryota</taxon>
        <taxon>Fungi</taxon>
        <taxon>Dikarya</taxon>
        <taxon>Ascomycota</taxon>
        <taxon>Pezizomycotina</taxon>
        <taxon>Sordariomycetes</taxon>
        <taxon>Sordariomycetidae</taxon>
        <taxon>Sordariales</taxon>
        <taxon>Podosporaceae</taxon>
        <taxon>Podospora</taxon>
        <taxon>Podospora anserina</taxon>
    </lineage>
</organism>
<dbReference type="RefSeq" id="XP_001903690.1">
    <property type="nucleotide sequence ID" value="XM_001903655.1"/>
</dbReference>
<reference evidence="5" key="3">
    <citation type="journal article" date="2014" name="Genetics">
        <title>Maintaining two mating types: Structure of the mating type locus and its role in heterokaryosis in Podospora anserina.</title>
        <authorList>
            <person name="Grognet P."/>
            <person name="Bidard F."/>
            <person name="Kuchly C."/>
            <person name="Tong L.C.H."/>
            <person name="Coppin E."/>
            <person name="Benkhali J.A."/>
            <person name="Couloux A."/>
            <person name="Wincker P."/>
            <person name="Debuchy R."/>
            <person name="Silar P."/>
        </authorList>
    </citation>
    <scope>GENOME REANNOTATION</scope>
    <source>
        <strain evidence="5">S / ATCC MYA-4624 / DSM 980 / FGSC 10383</strain>
    </source>
</reference>
<feature type="region of interest" description="Disordered" evidence="2">
    <location>
        <begin position="414"/>
        <end position="503"/>
    </location>
</feature>
<feature type="compositionally biased region" description="Polar residues" evidence="2">
    <location>
        <begin position="692"/>
        <end position="705"/>
    </location>
</feature>
<feature type="coiled-coil region" evidence="1">
    <location>
        <begin position="323"/>
        <end position="357"/>
    </location>
</feature>
<keyword evidence="5" id="KW-1185">Reference proteome</keyword>
<feature type="compositionally biased region" description="Pro residues" evidence="2">
    <location>
        <begin position="8"/>
        <end position="18"/>
    </location>
</feature>
<dbReference type="GeneID" id="6187680"/>
<feature type="compositionally biased region" description="Polar residues" evidence="2">
    <location>
        <begin position="572"/>
        <end position="591"/>
    </location>
</feature>
<dbReference type="VEuPathDB" id="FungiDB:PODANS_4_930"/>
<dbReference type="eggNOG" id="ENOG502S0V0">
    <property type="taxonomic scope" value="Eukaryota"/>
</dbReference>
<feature type="compositionally biased region" description="Basic and acidic residues" evidence="2">
    <location>
        <begin position="472"/>
        <end position="481"/>
    </location>
</feature>
<dbReference type="Gene3D" id="1.10.287.1490">
    <property type="match status" value="1"/>
</dbReference>
<evidence type="ECO:0000256" key="2">
    <source>
        <dbReference type="SAM" id="MobiDB-lite"/>
    </source>
</evidence>
<evidence type="ECO:0000256" key="1">
    <source>
        <dbReference type="SAM" id="Coils"/>
    </source>
</evidence>
<gene>
    <name evidence="3" type="ORF">PODANS_4_930</name>
</gene>
<feature type="compositionally biased region" description="Polar residues" evidence="2">
    <location>
        <begin position="446"/>
        <end position="455"/>
    </location>
</feature>
<reference evidence="4" key="4">
    <citation type="submission" date="2015-04" db="EMBL/GenBank/DDBJ databases">
        <title>Maintaining two mating types: Structure of the mating type locus and its role in heterokaryosis in Podospora anserina.</title>
        <authorList>
            <person name="Grognet P."/>
            <person name="Bidard F."/>
            <person name="Kuchly C."/>
            <person name="Chan Ho Tong L."/>
            <person name="Coppin E."/>
            <person name="Ait Benkhali J."/>
            <person name="Couloux A."/>
            <person name="Wincker P."/>
            <person name="Debuchy R."/>
            <person name="Silar P."/>
        </authorList>
    </citation>
    <scope>NUCLEOTIDE SEQUENCE</scope>
</reference>
<dbReference type="HOGENOM" id="CLU_008442_0_0_1"/>
<feature type="region of interest" description="Disordered" evidence="2">
    <location>
        <begin position="1"/>
        <end position="44"/>
    </location>
</feature>
<evidence type="ECO:0000313" key="3">
    <source>
        <dbReference type="EMBL" id="CAP61465.1"/>
    </source>
</evidence>
<evidence type="ECO:0000313" key="5">
    <source>
        <dbReference type="Proteomes" id="UP000001197"/>
    </source>
</evidence>
<keyword evidence="1" id="KW-0175">Coiled coil</keyword>
<feature type="coiled-coil region" evidence="1">
    <location>
        <begin position="126"/>
        <end position="286"/>
    </location>
</feature>
<proteinExistence type="predicted"/>
<protein>
    <submittedName>
        <fullName evidence="3">Podospora anserina S mat+ genomic DNA chromosome 4, supercontig 1</fullName>
    </submittedName>
</protein>